<evidence type="ECO:0000313" key="2">
    <source>
        <dbReference type="Proteomes" id="UP001194468"/>
    </source>
</evidence>
<sequence length="70" mass="7969">DVVCTVNVQHDCMTACCGSTRAVFEQQERLLSSRTKVLVDHVPTNAYLLNTYSLHNYQWIISAIQISIRN</sequence>
<reference evidence="1" key="1">
    <citation type="submission" date="2019-10" db="EMBL/GenBank/DDBJ databases">
        <authorList>
            <consortium name="DOE Joint Genome Institute"/>
            <person name="Kuo A."/>
            <person name="Miyauchi S."/>
            <person name="Kiss E."/>
            <person name="Drula E."/>
            <person name="Kohler A."/>
            <person name="Sanchez-Garcia M."/>
            <person name="Andreopoulos B."/>
            <person name="Barry K.W."/>
            <person name="Bonito G."/>
            <person name="Buee M."/>
            <person name="Carver A."/>
            <person name="Chen C."/>
            <person name="Cichocki N."/>
            <person name="Clum A."/>
            <person name="Culley D."/>
            <person name="Crous P.W."/>
            <person name="Fauchery L."/>
            <person name="Girlanda M."/>
            <person name="Hayes R."/>
            <person name="Keri Z."/>
            <person name="LaButti K."/>
            <person name="Lipzen A."/>
            <person name="Lombard V."/>
            <person name="Magnuson J."/>
            <person name="Maillard F."/>
            <person name="Morin E."/>
            <person name="Murat C."/>
            <person name="Nolan M."/>
            <person name="Ohm R."/>
            <person name="Pangilinan J."/>
            <person name="Pereira M."/>
            <person name="Perotto S."/>
            <person name="Peter M."/>
            <person name="Riley R."/>
            <person name="Sitrit Y."/>
            <person name="Stielow B."/>
            <person name="Szollosi G."/>
            <person name="Zifcakova L."/>
            <person name="Stursova M."/>
            <person name="Spatafora J.W."/>
            <person name="Tedersoo L."/>
            <person name="Vaario L.-M."/>
            <person name="Yamada A."/>
            <person name="Yan M."/>
            <person name="Wang P."/>
            <person name="Xu J."/>
            <person name="Bruns T."/>
            <person name="Baldrian P."/>
            <person name="Vilgalys R."/>
            <person name="Henrissat B."/>
            <person name="Grigoriev I.V."/>
            <person name="Hibbett D."/>
            <person name="Nagy L.G."/>
            <person name="Martin F.M."/>
        </authorList>
    </citation>
    <scope>NUCLEOTIDE SEQUENCE</scope>
    <source>
        <strain evidence="1">BED1</strain>
    </source>
</reference>
<dbReference type="EMBL" id="WHUW01000167">
    <property type="protein sequence ID" value="KAF8419836.1"/>
    <property type="molecule type" value="Genomic_DNA"/>
</dbReference>
<proteinExistence type="predicted"/>
<dbReference type="AlphaFoldDB" id="A0AAD4BDB4"/>
<comment type="caution">
    <text evidence="1">The sequence shown here is derived from an EMBL/GenBank/DDBJ whole genome shotgun (WGS) entry which is preliminary data.</text>
</comment>
<organism evidence="1 2">
    <name type="scientific">Boletus edulis BED1</name>
    <dbReference type="NCBI Taxonomy" id="1328754"/>
    <lineage>
        <taxon>Eukaryota</taxon>
        <taxon>Fungi</taxon>
        <taxon>Dikarya</taxon>
        <taxon>Basidiomycota</taxon>
        <taxon>Agaricomycotina</taxon>
        <taxon>Agaricomycetes</taxon>
        <taxon>Agaricomycetidae</taxon>
        <taxon>Boletales</taxon>
        <taxon>Boletineae</taxon>
        <taxon>Boletaceae</taxon>
        <taxon>Boletoideae</taxon>
        <taxon>Boletus</taxon>
    </lineage>
</organism>
<accession>A0AAD4BDB4</accession>
<feature type="non-terminal residue" evidence="1">
    <location>
        <position position="70"/>
    </location>
</feature>
<dbReference type="Proteomes" id="UP001194468">
    <property type="component" value="Unassembled WGS sequence"/>
</dbReference>
<evidence type="ECO:0000313" key="1">
    <source>
        <dbReference type="EMBL" id="KAF8419836.1"/>
    </source>
</evidence>
<keyword evidence="2" id="KW-1185">Reference proteome</keyword>
<gene>
    <name evidence="1" type="ORF">L210DRAFT_3337379</name>
</gene>
<protein>
    <submittedName>
        <fullName evidence="1">Uncharacterized protein</fullName>
    </submittedName>
</protein>
<reference evidence="1" key="2">
    <citation type="journal article" date="2020" name="Nat. Commun.">
        <title>Large-scale genome sequencing of mycorrhizal fungi provides insights into the early evolution of symbiotic traits.</title>
        <authorList>
            <person name="Miyauchi S."/>
            <person name="Kiss E."/>
            <person name="Kuo A."/>
            <person name="Drula E."/>
            <person name="Kohler A."/>
            <person name="Sanchez-Garcia M."/>
            <person name="Morin E."/>
            <person name="Andreopoulos B."/>
            <person name="Barry K.W."/>
            <person name="Bonito G."/>
            <person name="Buee M."/>
            <person name="Carver A."/>
            <person name="Chen C."/>
            <person name="Cichocki N."/>
            <person name="Clum A."/>
            <person name="Culley D."/>
            <person name="Crous P.W."/>
            <person name="Fauchery L."/>
            <person name="Girlanda M."/>
            <person name="Hayes R.D."/>
            <person name="Keri Z."/>
            <person name="LaButti K."/>
            <person name="Lipzen A."/>
            <person name="Lombard V."/>
            <person name="Magnuson J."/>
            <person name="Maillard F."/>
            <person name="Murat C."/>
            <person name="Nolan M."/>
            <person name="Ohm R.A."/>
            <person name="Pangilinan J."/>
            <person name="Pereira M.F."/>
            <person name="Perotto S."/>
            <person name="Peter M."/>
            <person name="Pfister S."/>
            <person name="Riley R."/>
            <person name="Sitrit Y."/>
            <person name="Stielow J.B."/>
            <person name="Szollosi G."/>
            <person name="Zifcakova L."/>
            <person name="Stursova M."/>
            <person name="Spatafora J.W."/>
            <person name="Tedersoo L."/>
            <person name="Vaario L.M."/>
            <person name="Yamada A."/>
            <person name="Yan M."/>
            <person name="Wang P."/>
            <person name="Xu J."/>
            <person name="Bruns T."/>
            <person name="Baldrian P."/>
            <person name="Vilgalys R."/>
            <person name="Dunand C."/>
            <person name="Henrissat B."/>
            <person name="Grigoriev I.V."/>
            <person name="Hibbett D."/>
            <person name="Nagy L.G."/>
            <person name="Martin F.M."/>
        </authorList>
    </citation>
    <scope>NUCLEOTIDE SEQUENCE</scope>
    <source>
        <strain evidence="1">BED1</strain>
    </source>
</reference>
<name>A0AAD4BDB4_BOLED</name>
<feature type="non-terminal residue" evidence="1">
    <location>
        <position position="1"/>
    </location>
</feature>